<feature type="domain" description="Bacterial sugar transferase" evidence="7">
    <location>
        <begin position="298"/>
        <end position="486"/>
    </location>
</feature>
<evidence type="ECO:0000256" key="1">
    <source>
        <dbReference type="ARBA" id="ARBA00004141"/>
    </source>
</evidence>
<organism evidence="8">
    <name type="scientific">bioreactor metagenome</name>
    <dbReference type="NCBI Taxonomy" id="1076179"/>
    <lineage>
        <taxon>unclassified sequences</taxon>
        <taxon>metagenomes</taxon>
        <taxon>ecological metagenomes</taxon>
    </lineage>
</organism>
<evidence type="ECO:0000256" key="2">
    <source>
        <dbReference type="ARBA" id="ARBA00022679"/>
    </source>
</evidence>
<evidence type="ECO:0000259" key="7">
    <source>
        <dbReference type="Pfam" id="PF02397"/>
    </source>
</evidence>
<keyword evidence="3 6" id="KW-0812">Transmembrane</keyword>
<evidence type="ECO:0000313" key="8">
    <source>
        <dbReference type="EMBL" id="MPM46113.1"/>
    </source>
</evidence>
<feature type="transmembrane region" description="Helical" evidence="6">
    <location>
        <begin position="58"/>
        <end position="79"/>
    </location>
</feature>
<feature type="transmembrane region" description="Helical" evidence="6">
    <location>
        <begin position="100"/>
        <end position="120"/>
    </location>
</feature>
<keyword evidence="2" id="KW-0808">Transferase</keyword>
<dbReference type="PANTHER" id="PTHR30576:SF10">
    <property type="entry name" value="SLL5057 PROTEIN"/>
    <property type="match status" value="1"/>
</dbReference>
<evidence type="ECO:0000256" key="5">
    <source>
        <dbReference type="ARBA" id="ARBA00023136"/>
    </source>
</evidence>
<protein>
    <recommendedName>
        <fullName evidence="7">Bacterial sugar transferase domain-containing protein</fullName>
    </recommendedName>
</protein>
<feature type="transmembrane region" description="Helical" evidence="6">
    <location>
        <begin position="20"/>
        <end position="38"/>
    </location>
</feature>
<feature type="transmembrane region" description="Helical" evidence="6">
    <location>
        <begin position="126"/>
        <end position="145"/>
    </location>
</feature>
<comment type="subcellular location">
    <subcellularLocation>
        <location evidence="1">Membrane</location>
        <topology evidence="1">Multi-pass membrane protein</topology>
    </subcellularLocation>
</comment>
<proteinExistence type="predicted"/>
<dbReference type="InterPro" id="IPR017475">
    <property type="entry name" value="EPS_sugar_tfrase"/>
</dbReference>
<dbReference type="Pfam" id="PF02397">
    <property type="entry name" value="Bac_transf"/>
    <property type="match status" value="1"/>
</dbReference>
<dbReference type="Pfam" id="PF13727">
    <property type="entry name" value="CoA_binding_3"/>
    <property type="match status" value="1"/>
</dbReference>
<evidence type="ECO:0000256" key="4">
    <source>
        <dbReference type="ARBA" id="ARBA00022989"/>
    </source>
</evidence>
<dbReference type="InterPro" id="IPR003362">
    <property type="entry name" value="Bact_transf"/>
</dbReference>
<keyword evidence="5 6" id="KW-0472">Membrane</keyword>
<gene>
    <name evidence="8" type="ORF">SDC9_92811</name>
</gene>
<comment type="caution">
    <text evidence="8">The sequence shown here is derived from an EMBL/GenBank/DDBJ whole genome shotgun (WGS) entry which is preliminary data.</text>
</comment>
<dbReference type="NCBIfam" id="TIGR03025">
    <property type="entry name" value="EPS_sugtrans"/>
    <property type="match status" value="1"/>
</dbReference>
<name>A0A645A5I9_9ZZZZ</name>
<keyword evidence="4 6" id="KW-1133">Transmembrane helix</keyword>
<dbReference type="GO" id="GO:0016020">
    <property type="term" value="C:membrane"/>
    <property type="evidence" value="ECO:0007669"/>
    <property type="project" value="UniProtKB-SubCell"/>
</dbReference>
<accession>A0A645A5I9</accession>
<dbReference type="GO" id="GO:0016780">
    <property type="term" value="F:phosphotransferase activity, for other substituted phosphate groups"/>
    <property type="evidence" value="ECO:0007669"/>
    <property type="project" value="TreeGrafter"/>
</dbReference>
<dbReference type="AlphaFoldDB" id="A0A645A5I9"/>
<feature type="transmembrane region" description="Helical" evidence="6">
    <location>
        <begin position="300"/>
        <end position="324"/>
    </location>
</feature>
<dbReference type="PANTHER" id="PTHR30576">
    <property type="entry name" value="COLANIC BIOSYNTHESIS UDP-GLUCOSE LIPID CARRIER TRANSFERASE"/>
    <property type="match status" value="1"/>
</dbReference>
<sequence>MPYRSGTPSQRVSSWQRAYAFKLFLTDVLVVVLCAFGAQLTRFGDTSMFLEASLSDVLGFRIGYTFLSIGLVGTWLLALKFDGAWDRRVVGNGSAEYVTVMRATLGTFGALAIAAFLLRMQVARGYMVIALPCGIVLLLLGRWFWRQWLRGQRKAGRNLHRAVVVGDRAKTGHVIQQIADASDSGYQIVGEVTTSNGGPVGFLRTVPDSIYRAVGYDEILPLIDRTGSDTLILTSSDVLTPERTRQLGWQLDERDIELVVAPALTDIAGPRIHTRPVAGLPLLHISYPSMSGTKQVVKRAFDVLGSLALIVIFSPVLAVVALAVKLTSPGPLLFKHERIGLNGEPFKMLKFRSMVVDADRQLKSLLEQQGTGDRPLFKVANDPRITPIGRFLRKYSLDELPQLFNVLNGSMSLVGPRPQVAGEVALYGEWDGRRLLVKPGITGLWQVSGRSNLEWEDAIRLDLYYVENWSLMNDLMILVRTVRAVVVTDGAH</sequence>
<evidence type="ECO:0000256" key="3">
    <source>
        <dbReference type="ARBA" id="ARBA00022692"/>
    </source>
</evidence>
<reference evidence="8" key="1">
    <citation type="submission" date="2019-08" db="EMBL/GenBank/DDBJ databases">
        <authorList>
            <person name="Kucharzyk K."/>
            <person name="Murdoch R.W."/>
            <person name="Higgins S."/>
            <person name="Loffler F."/>
        </authorList>
    </citation>
    <scope>NUCLEOTIDE SEQUENCE</scope>
</reference>
<evidence type="ECO:0000256" key="6">
    <source>
        <dbReference type="SAM" id="Phobius"/>
    </source>
</evidence>
<dbReference type="EMBL" id="VSSQ01011146">
    <property type="protein sequence ID" value="MPM46113.1"/>
    <property type="molecule type" value="Genomic_DNA"/>
</dbReference>